<dbReference type="KEGG" id="pgri:PgNI_00015"/>
<dbReference type="InterPro" id="IPR020806">
    <property type="entry name" value="PKS_PP-bd"/>
</dbReference>
<keyword evidence="10" id="KW-1185">Reference proteome</keyword>
<keyword evidence="3" id="KW-0808">Transferase</keyword>
<evidence type="ECO:0000256" key="1">
    <source>
        <dbReference type="ARBA" id="ARBA00022450"/>
    </source>
</evidence>
<dbReference type="PROSITE" id="PS52019">
    <property type="entry name" value="PKS_MFAS_DH"/>
    <property type="match status" value="1"/>
</dbReference>
<dbReference type="SUPFAM" id="SSF47336">
    <property type="entry name" value="ACP-like"/>
    <property type="match status" value="1"/>
</dbReference>
<dbReference type="Gene3D" id="3.30.70.3290">
    <property type="match status" value="1"/>
</dbReference>
<dbReference type="PANTHER" id="PTHR43775:SF29">
    <property type="entry name" value="ASPERFURANONE POLYKETIDE SYNTHASE AFOG-RELATED"/>
    <property type="match status" value="1"/>
</dbReference>
<dbReference type="InterPro" id="IPR032821">
    <property type="entry name" value="PKS_assoc"/>
</dbReference>
<dbReference type="Pfam" id="PF08659">
    <property type="entry name" value="KR"/>
    <property type="match status" value="1"/>
</dbReference>
<dbReference type="Gene3D" id="3.40.50.720">
    <property type="entry name" value="NAD(P)-binding Rossmann-like Domain"/>
    <property type="match status" value="1"/>
</dbReference>
<evidence type="ECO:0000256" key="3">
    <source>
        <dbReference type="ARBA" id="ARBA00022679"/>
    </source>
</evidence>
<evidence type="ECO:0000313" key="10">
    <source>
        <dbReference type="Proteomes" id="UP000515153"/>
    </source>
</evidence>
<dbReference type="InterPro" id="IPR020841">
    <property type="entry name" value="PKS_Beta-ketoAc_synthase_dom"/>
</dbReference>
<accession>A0A6P8BL61</accession>
<dbReference type="GO" id="GO:0044550">
    <property type="term" value="P:secondary metabolite biosynthetic process"/>
    <property type="evidence" value="ECO:0007669"/>
    <property type="project" value="TreeGrafter"/>
</dbReference>
<dbReference type="SMART" id="SM00825">
    <property type="entry name" value="PKS_KS"/>
    <property type="match status" value="1"/>
</dbReference>
<dbReference type="InterPro" id="IPR020807">
    <property type="entry name" value="PKS_DH"/>
</dbReference>
<feature type="domain" description="PKS/mFAS DH" evidence="9">
    <location>
        <begin position="916"/>
        <end position="1238"/>
    </location>
</feature>
<dbReference type="PROSITE" id="PS00012">
    <property type="entry name" value="PHOSPHOPANTETHEINE"/>
    <property type="match status" value="1"/>
</dbReference>
<dbReference type="InterPro" id="IPR016036">
    <property type="entry name" value="Malonyl_transacylase_ACP-bd"/>
</dbReference>
<evidence type="ECO:0000259" key="8">
    <source>
        <dbReference type="PROSITE" id="PS52004"/>
    </source>
</evidence>
<dbReference type="GeneID" id="41955014"/>
<keyword evidence="1" id="KW-0596">Phosphopantetheine</keyword>
<dbReference type="Pfam" id="PF00698">
    <property type="entry name" value="Acyl_transf_1"/>
    <property type="match status" value="1"/>
</dbReference>
<dbReference type="InterPro" id="IPR011032">
    <property type="entry name" value="GroES-like_sf"/>
</dbReference>
<evidence type="ECO:0000256" key="6">
    <source>
        <dbReference type="PROSITE-ProRule" id="PRU01363"/>
    </source>
</evidence>
<dbReference type="PROSITE" id="PS50075">
    <property type="entry name" value="CARRIER"/>
    <property type="match status" value="1"/>
</dbReference>
<dbReference type="InterPro" id="IPR009081">
    <property type="entry name" value="PP-bd_ACP"/>
</dbReference>
<dbReference type="GO" id="GO:0031177">
    <property type="term" value="F:phosphopantetheine binding"/>
    <property type="evidence" value="ECO:0007669"/>
    <property type="project" value="InterPro"/>
</dbReference>
<reference evidence="11" key="3">
    <citation type="submission" date="2025-08" db="UniProtKB">
        <authorList>
            <consortium name="RefSeq"/>
        </authorList>
    </citation>
    <scope>IDENTIFICATION</scope>
    <source>
        <strain evidence="11">NI907</strain>
    </source>
</reference>
<dbReference type="InterPro" id="IPR042104">
    <property type="entry name" value="PKS_dehydratase_sf"/>
</dbReference>
<dbReference type="PROSITE" id="PS52004">
    <property type="entry name" value="KS3_2"/>
    <property type="match status" value="1"/>
</dbReference>
<dbReference type="CDD" id="cd00833">
    <property type="entry name" value="PKS"/>
    <property type="match status" value="1"/>
</dbReference>
<keyword evidence="5" id="KW-0511">Multifunctional enzyme</keyword>
<dbReference type="GO" id="GO:0008270">
    <property type="term" value="F:zinc ion binding"/>
    <property type="evidence" value="ECO:0007669"/>
    <property type="project" value="InterPro"/>
</dbReference>
<feature type="domain" description="Carrier" evidence="7">
    <location>
        <begin position="2313"/>
        <end position="2390"/>
    </location>
</feature>
<dbReference type="InterPro" id="IPR049551">
    <property type="entry name" value="PKS_DH_C"/>
</dbReference>
<evidence type="ECO:0000313" key="11">
    <source>
        <dbReference type="RefSeq" id="XP_030987827.1"/>
    </source>
</evidence>
<feature type="active site" description="Proton acceptor; for dehydratase activity" evidence="6">
    <location>
        <position position="948"/>
    </location>
</feature>
<feature type="region of interest" description="N-terminal hotdog fold" evidence="6">
    <location>
        <begin position="916"/>
        <end position="1051"/>
    </location>
</feature>
<reference evidence="11" key="2">
    <citation type="submission" date="2019-10" db="EMBL/GenBank/DDBJ databases">
        <authorList>
            <consortium name="NCBI Genome Project"/>
        </authorList>
    </citation>
    <scope>NUCLEOTIDE SEQUENCE</scope>
    <source>
        <strain evidence="11">NI907</strain>
    </source>
</reference>
<dbReference type="SUPFAM" id="SSF52151">
    <property type="entry name" value="FabD/lysophospholipase-like"/>
    <property type="match status" value="1"/>
</dbReference>
<dbReference type="Gene3D" id="3.40.47.10">
    <property type="match status" value="1"/>
</dbReference>
<dbReference type="SUPFAM" id="SSF51735">
    <property type="entry name" value="NAD(P)-binding Rossmann-fold domains"/>
    <property type="match status" value="2"/>
</dbReference>
<dbReference type="SUPFAM" id="SSF50129">
    <property type="entry name" value="GroES-like"/>
    <property type="match status" value="1"/>
</dbReference>
<dbReference type="SMART" id="SM00822">
    <property type="entry name" value="PKS_KR"/>
    <property type="match status" value="1"/>
</dbReference>
<dbReference type="GO" id="GO:0004312">
    <property type="term" value="F:fatty acid synthase activity"/>
    <property type="evidence" value="ECO:0007669"/>
    <property type="project" value="TreeGrafter"/>
</dbReference>
<dbReference type="InterPro" id="IPR013154">
    <property type="entry name" value="ADH-like_N"/>
</dbReference>
<keyword evidence="2" id="KW-0597">Phosphoprotein</keyword>
<dbReference type="Gene3D" id="3.10.129.110">
    <property type="entry name" value="Polyketide synthase dehydratase"/>
    <property type="match status" value="1"/>
</dbReference>
<dbReference type="InterPro" id="IPR020843">
    <property type="entry name" value="ER"/>
</dbReference>
<dbReference type="Pfam" id="PF00109">
    <property type="entry name" value="ketoacyl-synt"/>
    <property type="match status" value="1"/>
</dbReference>
<dbReference type="SUPFAM" id="SSF55048">
    <property type="entry name" value="Probable ACP-binding domain of malonyl-CoA ACP transacylase"/>
    <property type="match status" value="1"/>
</dbReference>
<dbReference type="Pfam" id="PF16197">
    <property type="entry name" value="KAsynt_C_assoc"/>
    <property type="match status" value="1"/>
</dbReference>
<feature type="active site" description="Proton donor; for dehydratase activity" evidence="6">
    <location>
        <position position="1145"/>
    </location>
</feature>
<dbReference type="InterPro" id="IPR014031">
    <property type="entry name" value="Ketoacyl_synth_C"/>
</dbReference>
<feature type="domain" description="Ketosynthase family 3 (KS3)" evidence="8">
    <location>
        <begin position="9"/>
        <end position="412"/>
    </location>
</feature>
<dbReference type="InterPro" id="IPR006162">
    <property type="entry name" value="Ppantetheine_attach_site"/>
</dbReference>
<dbReference type="InterPro" id="IPR036291">
    <property type="entry name" value="NAD(P)-bd_dom_sf"/>
</dbReference>
<dbReference type="InterPro" id="IPR014030">
    <property type="entry name" value="Ketoacyl_synth_N"/>
</dbReference>
<dbReference type="Pfam" id="PF21089">
    <property type="entry name" value="PKS_DH_N"/>
    <property type="match status" value="1"/>
</dbReference>
<dbReference type="InterPro" id="IPR016039">
    <property type="entry name" value="Thiolase-like"/>
</dbReference>
<dbReference type="CDD" id="cd05195">
    <property type="entry name" value="enoyl_red"/>
    <property type="match status" value="1"/>
</dbReference>
<dbReference type="Gene3D" id="3.40.366.10">
    <property type="entry name" value="Malonyl-Coenzyme A Acyl Carrier Protein, domain 2"/>
    <property type="match status" value="1"/>
</dbReference>
<dbReference type="InterPro" id="IPR057326">
    <property type="entry name" value="KR_dom"/>
</dbReference>
<dbReference type="Gene3D" id="1.10.1200.10">
    <property type="entry name" value="ACP-like"/>
    <property type="match status" value="1"/>
</dbReference>
<sequence>MAAPQKEERIPIAIIGMGCRFPGDATSPTKFWDMIKNGQGNKSRVNTLATKGGHFLREDPYKWDAAFFNITAAEANALDPKQRIVMEVTYEAFENAGLPIPKVAGTQTACYIGSSTSDYRDMVTRDFGNWPKYYILGNCEEMISNRVSHFFDIHGPSATVQTACSSSLVATHLACQSLHSGESEMAVAGGIGLTLTPDGNIQLANLTFLNPDGHSRSFSDDAGGYGRGEGAGILILKRLDKALRDGDPIRAVIRASGANSDGWTQGVTLPSSEAQAALIKYVYESNGLDYSDTQYVEAHGTGTPAGDPLEAGAIYRTIGSGATKSRKLLIGSIGHLEAAAGVAGIIKGVLAMENGLIPPNIYFNKPNPAIPFEEWNMKVPTKLTPWPVCKTKRMSVSGFGMGGTNGHVVLESFNPNKWVDLLPANGVSREDPSSKKRLFVFSSHDQAGFKRIAEKLVGHLDDLGPAASSPGFLANLSHTLATARSGLTWRWSCVAETAAELRHQLSTKAGDAATRTPETQPRIGFVFTGQGAQWAGMGVEMLKSHHVFRDSVRRSAIHLKSLGCDWDPVEELSRPKGESRLKSPMISQPICTVLQVALVDELRSWGVIPKRVVGHSSGEIGAAYSAGILTHEDAIEIAYLRGKCSTGLADLKGGMIAVGCSHQQASSILEKHHGDLGRRVTVACVNSPSSVTLSGDYEALEKLRGILEGEKMFARMLLVDVAYHSSHMQRVAGEYGASMADIEPIPASAEDPDRTIMFSSVTASEVAPELMGSYYWVRNLVSPVLFEGAVKEMLSGNEPGADAAAPAASKSLDLLIEIGPHSALGGPIEQILSHYSFNGINYKSALRRLQNATDTILDLGAALFAEGVPIQSQQVNGDSHCQLLTNLPPYPWNHSKVFRCDSRIAKELLAQSFDTRSLLGSPVPMMDETQRVWRSFIRLEDEPWLRGHMVGSTVLLPGAGMTSIVLEAGKQLVSPGKTARAFRLRDVSLFAAMALPEGVAVEVIVHMRPFQQSTLGSSPSAWWEFTMSSCVGGDQLRDNCRGLITIDHVEDTTTEMAEENAIIEAFEVAEYHRVHNVLDHEYPKTSFYNHMNSASWKYGEAFQGIEGCRVGDGQSTFEIRITDIGETYSKGKHDRPFLIHAGTLDAVFQSWLSSTWIGGKDGGFDFTRPFVPVHFTELEISAEIPGDVDYVLRGLCLSQRYGITDLSANMFIYDKDVSKPYLVVKDFRVAELNMDDGGGQKPNYVDPTDITGEIRWNYALDIMEPQDISHVMSAIQPKERIIEVRSPVFLFFFFPDLLYSTSVVCCYSVSKLTMPQIIKMIHHLKPSCQVLEVTLDQEPVPKSIITQLPEGVLYQNQVRYVLVNPKVGLIDMEELDVRVSLDTPSAGTAKIGELPKAGLVIIPSQLAMIKNYEQLIDGLIGLAEPDARIIVTTEQGPPPAGFEDKGCTLEFQVDGNEPFFVYRTAAAAAKPKSSAKDTPTPARRAVFIEPLDASEKCSAFSKSLQEILQSQGYSTSARTISDGVETDVTENDIMVSLLELEKPVLDDLGEKEYEVIKGFSTTFQRLLWVTCGDNPSFGIIDGLSRSIESEIAGTRFQVLHLSAATGMQYGPSLAGRILSSEATRDDEFHERDGLLQVTRIYRSLAENDAIKDHLEDRTRITQIDSDADLRLTIERPGLLDTLKFINDDRLALPLADHQVEIKVAATGINFRDIMASMGLIPMSVLGQEGSGIIERLGSKAAGKFQVGDRVSFLGVGTHATKVRVDHNIVARIPDTMTFQEAACIPVCYTTAYHALVNLGRLSKGKSILIHAAAGGVGQAAVQIAKYLGATVYVSVGSETKRKLLVSTYGISEDHIFNSRDPSFAKGIMRVTNGRGVDCVLNSLSGELLRASWEVLATFGTFVEIGLRDILDNSRLEMRPFGKSTTFTFFNQFSLYEHDPAALGQILSQVFDLIFTGTLRAPSPLTVCQLDKVEDAFRTIQQGKHMGKMVLSFPAADENATTTAAPVLRKAKDSLKLDPNVTYLLVGGLGGLGRSLARQFVASGARNLAFLSRSGDGSPDAQALIKELSGRGAVVKAYRGDVSDLASFKDALDKLESDLPPVKGVVQMAMALRDIVFEKMSHDWWRTGLRPKVQGTWNLHEYFDKTRPLDFFIICSSISGLYGYPSQAQYSAGNTYQDTLAHYRRSQGLKAVSVNLGIMRDVGVLAEQGATGNFLLWEEALGIREPAFHALFKGLINRLKSQDPASWPPAQITTGLGTADIMSRHGLDQPGYFKIPRFGPLAVLSSASGGPSSTGGSDAVSLSSRLPEASSKDEAIAIITGALVEKVAAILQMPASEVDSSRPMYRYGVDSLVALEIRNWITTEMKATVALLEVLAAVPMEVFSARIAEKSKLVSF</sequence>
<dbReference type="InterPro" id="IPR014043">
    <property type="entry name" value="Acyl_transferase_dom"/>
</dbReference>
<protein>
    <recommendedName>
        <fullName evidence="12">Carrier domain-containing protein</fullName>
    </recommendedName>
</protein>
<dbReference type="GO" id="GO:0006633">
    <property type="term" value="P:fatty acid biosynthetic process"/>
    <property type="evidence" value="ECO:0007669"/>
    <property type="project" value="TreeGrafter"/>
</dbReference>
<evidence type="ECO:0000259" key="7">
    <source>
        <dbReference type="PROSITE" id="PS50075"/>
    </source>
</evidence>
<evidence type="ECO:0000256" key="5">
    <source>
        <dbReference type="ARBA" id="ARBA00023268"/>
    </source>
</evidence>
<dbReference type="SMART" id="SM00829">
    <property type="entry name" value="PKS_ER"/>
    <property type="match status" value="1"/>
</dbReference>
<dbReference type="PROSITE" id="PS01162">
    <property type="entry name" value="QOR_ZETA_CRYSTAL"/>
    <property type="match status" value="1"/>
</dbReference>
<gene>
    <name evidence="11" type="ORF">PgNI_00015</name>
</gene>
<dbReference type="InterPro" id="IPR049900">
    <property type="entry name" value="PKS_mFAS_DH"/>
</dbReference>
<evidence type="ECO:0000259" key="9">
    <source>
        <dbReference type="PROSITE" id="PS52019"/>
    </source>
</evidence>
<dbReference type="Pfam" id="PF08240">
    <property type="entry name" value="ADH_N"/>
    <property type="match status" value="1"/>
</dbReference>
<dbReference type="Pfam" id="PF23297">
    <property type="entry name" value="ACP_SdgA_C"/>
    <property type="match status" value="1"/>
</dbReference>
<dbReference type="SMART" id="SM00827">
    <property type="entry name" value="PKS_AT"/>
    <property type="match status" value="1"/>
</dbReference>
<dbReference type="InterPro" id="IPR036736">
    <property type="entry name" value="ACP-like_sf"/>
</dbReference>
<dbReference type="Gene3D" id="3.90.180.10">
    <property type="entry name" value="Medium-chain alcohol dehydrogenases, catalytic domain"/>
    <property type="match status" value="1"/>
</dbReference>
<dbReference type="PANTHER" id="PTHR43775">
    <property type="entry name" value="FATTY ACID SYNTHASE"/>
    <property type="match status" value="1"/>
</dbReference>
<dbReference type="FunFam" id="3.40.50.720:FF:000209">
    <property type="entry name" value="Polyketide synthase Pks12"/>
    <property type="match status" value="1"/>
</dbReference>
<evidence type="ECO:0000256" key="2">
    <source>
        <dbReference type="ARBA" id="ARBA00022553"/>
    </source>
</evidence>
<dbReference type="RefSeq" id="XP_030987827.1">
    <property type="nucleotide sequence ID" value="XM_031120100.1"/>
</dbReference>
<feature type="region of interest" description="C-terminal hotdog fold" evidence="6">
    <location>
        <begin position="1079"/>
        <end position="1238"/>
    </location>
</feature>
<dbReference type="Proteomes" id="UP000515153">
    <property type="component" value="Unplaced"/>
</dbReference>
<dbReference type="Pfam" id="PF14765">
    <property type="entry name" value="PS-DH"/>
    <property type="match status" value="1"/>
</dbReference>
<dbReference type="SMART" id="SM00826">
    <property type="entry name" value="PKS_DH"/>
    <property type="match status" value="1"/>
</dbReference>
<evidence type="ECO:0000256" key="4">
    <source>
        <dbReference type="ARBA" id="ARBA00023002"/>
    </source>
</evidence>
<dbReference type="Pfam" id="PF13602">
    <property type="entry name" value="ADH_zinc_N_2"/>
    <property type="match status" value="1"/>
</dbReference>
<evidence type="ECO:0008006" key="12">
    <source>
        <dbReference type="Google" id="ProtNLM"/>
    </source>
</evidence>
<proteinExistence type="predicted"/>
<dbReference type="InterPro" id="IPR050091">
    <property type="entry name" value="PKS_NRPS_Biosynth_Enz"/>
</dbReference>
<dbReference type="InterPro" id="IPR016035">
    <property type="entry name" value="Acyl_Trfase/lysoPLipase"/>
</dbReference>
<dbReference type="SUPFAM" id="SSF53901">
    <property type="entry name" value="Thiolase-like"/>
    <property type="match status" value="1"/>
</dbReference>
<dbReference type="GO" id="GO:0016491">
    <property type="term" value="F:oxidoreductase activity"/>
    <property type="evidence" value="ECO:0007669"/>
    <property type="project" value="UniProtKB-KW"/>
</dbReference>
<dbReference type="InterPro" id="IPR002364">
    <property type="entry name" value="Quin_OxRdtase/zeta-crystal_CS"/>
</dbReference>
<dbReference type="InterPro" id="IPR001227">
    <property type="entry name" value="Ac_transferase_dom_sf"/>
</dbReference>
<dbReference type="GO" id="GO:1901336">
    <property type="term" value="P:lactone biosynthetic process"/>
    <property type="evidence" value="ECO:0007669"/>
    <property type="project" value="UniProtKB-ARBA"/>
</dbReference>
<organism evidence="10 11">
    <name type="scientific">Pyricularia grisea</name>
    <name type="common">Crabgrass-specific blast fungus</name>
    <name type="synonym">Magnaporthe grisea</name>
    <dbReference type="NCBI Taxonomy" id="148305"/>
    <lineage>
        <taxon>Eukaryota</taxon>
        <taxon>Fungi</taxon>
        <taxon>Dikarya</taxon>
        <taxon>Ascomycota</taxon>
        <taxon>Pezizomycotina</taxon>
        <taxon>Sordariomycetes</taxon>
        <taxon>Sordariomycetidae</taxon>
        <taxon>Magnaporthales</taxon>
        <taxon>Pyriculariaceae</taxon>
        <taxon>Pyricularia</taxon>
    </lineage>
</organism>
<reference evidence="11" key="1">
    <citation type="journal article" date="2019" name="Mol. Biol. Evol.">
        <title>Blast fungal genomes show frequent chromosomal changes, gene gains and losses, and effector gene turnover.</title>
        <authorList>
            <person name="Gomez Luciano L.B."/>
            <person name="Jason Tsai I."/>
            <person name="Chuma I."/>
            <person name="Tosa Y."/>
            <person name="Chen Y.H."/>
            <person name="Li J.Y."/>
            <person name="Li M.Y."/>
            <person name="Jade Lu M.Y."/>
            <person name="Nakayashiki H."/>
            <person name="Li W.H."/>
        </authorList>
    </citation>
    <scope>NUCLEOTIDE SEQUENCE</scope>
    <source>
        <strain evidence="11">NI907</strain>
    </source>
</reference>
<dbReference type="InterPro" id="IPR049552">
    <property type="entry name" value="PKS_DH_N"/>
</dbReference>
<keyword evidence="4" id="KW-0560">Oxidoreductase</keyword>
<dbReference type="Pfam" id="PF02801">
    <property type="entry name" value="Ketoacyl-synt_C"/>
    <property type="match status" value="1"/>
</dbReference>
<dbReference type="InterPro" id="IPR013968">
    <property type="entry name" value="PKS_KR"/>
</dbReference>
<name>A0A6P8BL61_PYRGI</name>
<dbReference type="SMART" id="SM00823">
    <property type="entry name" value="PKS_PP"/>
    <property type="match status" value="1"/>
</dbReference>